<keyword evidence="3" id="KW-1185">Reference proteome</keyword>
<dbReference type="AlphaFoldDB" id="A0A5N6JV36"/>
<gene>
    <name evidence="2" type="ORF">EYC80_006599</name>
</gene>
<proteinExistence type="predicted"/>
<evidence type="ECO:0000313" key="3">
    <source>
        <dbReference type="Proteomes" id="UP000326757"/>
    </source>
</evidence>
<keyword evidence="1" id="KW-0812">Transmembrane</keyword>
<evidence type="ECO:0000313" key="2">
    <source>
        <dbReference type="EMBL" id="KAB8291814.1"/>
    </source>
</evidence>
<feature type="transmembrane region" description="Helical" evidence="1">
    <location>
        <begin position="12"/>
        <end position="32"/>
    </location>
</feature>
<sequence length="75" mass="8947">MGKGVGGIKEEMTIILIFAISFFFFLLLYISYGNDGQRKKKKREKMRYKCRESRRRLMAYSVCSIRMKMESISYI</sequence>
<keyword evidence="1" id="KW-0472">Membrane</keyword>
<keyword evidence="1" id="KW-1133">Transmembrane helix</keyword>
<accession>A0A5N6JV36</accession>
<organism evidence="2 3">
    <name type="scientific">Monilinia laxa</name>
    <name type="common">Brown rot fungus</name>
    <name type="synonym">Sclerotinia laxa</name>
    <dbReference type="NCBI Taxonomy" id="61186"/>
    <lineage>
        <taxon>Eukaryota</taxon>
        <taxon>Fungi</taxon>
        <taxon>Dikarya</taxon>
        <taxon>Ascomycota</taxon>
        <taxon>Pezizomycotina</taxon>
        <taxon>Leotiomycetes</taxon>
        <taxon>Helotiales</taxon>
        <taxon>Sclerotiniaceae</taxon>
        <taxon>Monilinia</taxon>
    </lineage>
</organism>
<reference evidence="2 3" key="1">
    <citation type="submission" date="2019-06" db="EMBL/GenBank/DDBJ databases">
        <title>Genome Sequence of the Brown Rot Fungal Pathogen Monilinia laxa.</title>
        <authorList>
            <person name="De Miccolis Angelini R.M."/>
            <person name="Landi L."/>
            <person name="Abate D."/>
            <person name="Pollastro S."/>
            <person name="Romanazzi G."/>
            <person name="Faretra F."/>
        </authorList>
    </citation>
    <scope>NUCLEOTIDE SEQUENCE [LARGE SCALE GENOMIC DNA]</scope>
    <source>
        <strain evidence="2 3">Mlax316</strain>
    </source>
</reference>
<name>A0A5N6JV36_MONLA</name>
<dbReference type="Proteomes" id="UP000326757">
    <property type="component" value="Unassembled WGS sequence"/>
</dbReference>
<evidence type="ECO:0000256" key="1">
    <source>
        <dbReference type="SAM" id="Phobius"/>
    </source>
</evidence>
<protein>
    <submittedName>
        <fullName evidence="2">Uncharacterized protein</fullName>
    </submittedName>
</protein>
<comment type="caution">
    <text evidence="2">The sequence shown here is derived from an EMBL/GenBank/DDBJ whole genome shotgun (WGS) entry which is preliminary data.</text>
</comment>
<dbReference type="EMBL" id="VIGI01000014">
    <property type="protein sequence ID" value="KAB8291814.1"/>
    <property type="molecule type" value="Genomic_DNA"/>
</dbReference>